<dbReference type="InterPro" id="IPR004147">
    <property type="entry name" value="ABC1_dom"/>
</dbReference>
<organism evidence="3 4">
    <name type="scientific">Sphagnum jensenii</name>
    <dbReference type="NCBI Taxonomy" id="128206"/>
    <lineage>
        <taxon>Eukaryota</taxon>
        <taxon>Viridiplantae</taxon>
        <taxon>Streptophyta</taxon>
        <taxon>Embryophyta</taxon>
        <taxon>Bryophyta</taxon>
        <taxon>Sphagnophytina</taxon>
        <taxon>Sphagnopsida</taxon>
        <taxon>Sphagnales</taxon>
        <taxon>Sphagnaceae</taxon>
        <taxon>Sphagnum</taxon>
    </lineage>
</organism>
<accession>A0ABP0W1M8</accession>
<dbReference type="Pfam" id="PF03109">
    <property type="entry name" value="ABC1"/>
    <property type="match status" value="1"/>
</dbReference>
<evidence type="ECO:0000313" key="3">
    <source>
        <dbReference type="EMBL" id="CAK9260678.1"/>
    </source>
</evidence>
<reference evidence="3" key="1">
    <citation type="submission" date="2024-02" db="EMBL/GenBank/DDBJ databases">
        <authorList>
            <consortium name="ELIXIR-Norway"/>
            <consortium name="Elixir Norway"/>
        </authorList>
    </citation>
    <scope>NUCLEOTIDE SEQUENCE</scope>
</reference>
<protein>
    <recommendedName>
        <fullName evidence="2">ABC1 atypical kinase-like domain-containing protein</fullName>
    </recommendedName>
</protein>
<sequence length="102" mass="10968">MGMGIKVFAAFGSVALQPRAQKWHSPFQPDLISLVLKLPRAAGLAAPFPSDEVVAIIEEEFGWSLRNIFAYLSMEPVAAASFGQVYRGCTIDGLEVAVKAVT</sequence>
<name>A0ABP0W1M8_9BRYO</name>
<dbReference type="InterPro" id="IPR011009">
    <property type="entry name" value="Kinase-like_dom_sf"/>
</dbReference>
<proteinExistence type="inferred from homology"/>
<gene>
    <name evidence="3" type="ORF">CSSPJE1EN1_LOCUS6156</name>
</gene>
<dbReference type="SUPFAM" id="SSF56112">
    <property type="entry name" value="Protein kinase-like (PK-like)"/>
    <property type="match status" value="1"/>
</dbReference>
<dbReference type="Proteomes" id="UP001497444">
    <property type="component" value="Chromosome 13"/>
</dbReference>
<evidence type="ECO:0000313" key="4">
    <source>
        <dbReference type="Proteomes" id="UP001497444"/>
    </source>
</evidence>
<evidence type="ECO:0000259" key="2">
    <source>
        <dbReference type="Pfam" id="PF03109"/>
    </source>
</evidence>
<feature type="domain" description="ABC1 atypical kinase-like" evidence="2">
    <location>
        <begin position="45"/>
        <end position="100"/>
    </location>
</feature>
<comment type="similarity">
    <text evidence="1">Belongs to the protein kinase superfamily. ADCK protein kinase family.</text>
</comment>
<dbReference type="EMBL" id="OZ020108">
    <property type="protein sequence ID" value="CAK9260678.1"/>
    <property type="molecule type" value="Genomic_DNA"/>
</dbReference>
<evidence type="ECO:0000256" key="1">
    <source>
        <dbReference type="ARBA" id="ARBA00009670"/>
    </source>
</evidence>
<dbReference type="PANTHER" id="PTHR10566">
    <property type="entry name" value="CHAPERONE-ACTIVITY OF BC1 COMPLEX CABC1 -RELATED"/>
    <property type="match status" value="1"/>
</dbReference>
<dbReference type="InterPro" id="IPR050154">
    <property type="entry name" value="UbiB_kinase"/>
</dbReference>
<dbReference type="PANTHER" id="PTHR10566:SF123">
    <property type="entry name" value="PROTEIN KINASE SUPERFAMILY PROTEIN"/>
    <property type="match status" value="1"/>
</dbReference>
<keyword evidence="4" id="KW-1185">Reference proteome</keyword>